<dbReference type="NCBIfam" id="TIGR02402">
    <property type="entry name" value="trehalose_TreZ"/>
    <property type="match status" value="1"/>
</dbReference>
<accession>A0AAW9FHP8</accession>
<dbReference type="InterPro" id="IPR014756">
    <property type="entry name" value="Ig_E-set"/>
</dbReference>
<evidence type="ECO:0000256" key="13">
    <source>
        <dbReference type="NCBIfam" id="TIGR02402"/>
    </source>
</evidence>
<evidence type="ECO:0000256" key="10">
    <source>
        <dbReference type="ARBA" id="ARBA00032057"/>
    </source>
</evidence>
<comment type="caution">
    <text evidence="18">The sequence shown here is derived from an EMBL/GenBank/DDBJ whole genome shotgun (WGS) entry which is preliminary data.</text>
</comment>
<dbReference type="Pfam" id="PF00128">
    <property type="entry name" value="Alpha-amylase"/>
    <property type="match status" value="1"/>
</dbReference>
<feature type="site" description="Transition state stabilizer" evidence="16">
    <location>
        <position position="419"/>
    </location>
</feature>
<evidence type="ECO:0000256" key="16">
    <source>
        <dbReference type="PIRSR" id="PIRSR006337-3"/>
    </source>
</evidence>
<keyword evidence="6" id="KW-0963">Cytoplasm</keyword>
<evidence type="ECO:0000256" key="15">
    <source>
        <dbReference type="PIRSR" id="PIRSR006337-1"/>
    </source>
</evidence>
<reference evidence="18" key="1">
    <citation type="journal article" date="2023" name="Phytobiomes J">
        <title>Deciphering the key players within the bacterial microbiota associated with aerial crown gall tumors on rhododendron: Insights into the gallobiome.</title>
        <authorList>
            <person name="Kuzmanovic N."/>
            <person name="Nesme J."/>
            <person name="Wolf J."/>
            <person name="Neumann-Schaal M."/>
            <person name="Petersen J."/>
            <person name="Fernandez-Gnecco G."/>
            <person name="Sproeer C."/>
            <person name="Bunk B."/>
            <person name="Overmann J."/>
            <person name="Sorensen S.J."/>
            <person name="Idczak E."/>
            <person name="Smalla K."/>
        </authorList>
    </citation>
    <scope>NUCLEOTIDE SEQUENCE</scope>
    <source>
        <strain evidence="18">Rho-11.1</strain>
    </source>
</reference>
<evidence type="ECO:0000256" key="14">
    <source>
        <dbReference type="PIRNR" id="PIRNR006337"/>
    </source>
</evidence>
<evidence type="ECO:0000256" key="5">
    <source>
        <dbReference type="ARBA" id="ARBA00015938"/>
    </source>
</evidence>
<dbReference type="InterPro" id="IPR044901">
    <property type="entry name" value="Trehalose_TreZ_E-set_sf"/>
</dbReference>
<dbReference type="GO" id="GO:0005992">
    <property type="term" value="P:trehalose biosynthetic process"/>
    <property type="evidence" value="ECO:0007669"/>
    <property type="project" value="UniProtKB-UniRule"/>
</dbReference>
<feature type="active site" description="Nucleophile" evidence="15">
    <location>
        <position position="296"/>
    </location>
</feature>
<dbReference type="InterPro" id="IPR013780">
    <property type="entry name" value="Glyco_hydro_b"/>
</dbReference>
<proteinExistence type="inferred from homology"/>
<dbReference type="AlphaFoldDB" id="A0AAW9FHP8"/>
<evidence type="ECO:0000256" key="3">
    <source>
        <dbReference type="ARBA" id="ARBA00008061"/>
    </source>
</evidence>
<evidence type="ECO:0000256" key="8">
    <source>
        <dbReference type="ARBA" id="ARBA00023277"/>
    </source>
</evidence>
<name>A0AAW9FHP8_9HYPH</name>
<comment type="similarity">
    <text evidence="3 14">Belongs to the glycosyl hydrolase 13 family.</text>
</comment>
<evidence type="ECO:0000256" key="7">
    <source>
        <dbReference type="ARBA" id="ARBA00022801"/>
    </source>
</evidence>
<evidence type="ECO:0000256" key="2">
    <source>
        <dbReference type="ARBA" id="ARBA00005199"/>
    </source>
</evidence>
<gene>
    <name evidence="18" type="primary">treZ</name>
    <name evidence="18" type="ORF">RMR22_17620</name>
</gene>
<evidence type="ECO:0000256" key="9">
    <source>
        <dbReference type="ARBA" id="ARBA00023295"/>
    </source>
</evidence>
<dbReference type="SUPFAM" id="SSF51445">
    <property type="entry name" value="(Trans)glycosidases"/>
    <property type="match status" value="1"/>
</dbReference>
<dbReference type="PANTHER" id="PTHR43651:SF11">
    <property type="entry name" value="MALTO-OLIGOSYLTREHALOSE TREHALOHYDROLASE"/>
    <property type="match status" value="1"/>
</dbReference>
<dbReference type="Gene3D" id="3.20.20.80">
    <property type="entry name" value="Glycosidases"/>
    <property type="match status" value="1"/>
</dbReference>
<dbReference type="EMBL" id="JAVRAF010000005">
    <property type="protein sequence ID" value="MDX8304077.1"/>
    <property type="molecule type" value="Genomic_DNA"/>
</dbReference>
<dbReference type="PANTHER" id="PTHR43651">
    <property type="entry name" value="1,4-ALPHA-GLUCAN-BRANCHING ENZYME"/>
    <property type="match status" value="1"/>
</dbReference>
<comment type="pathway">
    <text evidence="2 14">Glycan biosynthesis; trehalose biosynthesis.</text>
</comment>
<feature type="domain" description="Glycosyl hydrolase family 13 catalytic" evidence="17">
    <location>
        <begin position="153"/>
        <end position="489"/>
    </location>
</feature>
<protein>
    <recommendedName>
        <fullName evidence="5 13">Malto-oligosyltrehalose trehalohydrolase</fullName>
        <shortName evidence="14">MTHase</shortName>
        <ecNumber evidence="4 13">3.2.1.141</ecNumber>
    </recommendedName>
    <alternativeName>
        <fullName evidence="11 14">4-alpha-D-((1-&gt;4)-alpha-D-glucano)trehalose trehalohydrolase</fullName>
    </alternativeName>
    <alternativeName>
        <fullName evidence="10 14">Maltooligosyl trehalose trehalohydrolase</fullName>
    </alternativeName>
</protein>
<dbReference type="Gene3D" id="2.60.40.1180">
    <property type="entry name" value="Golgi alpha-mannosidase II"/>
    <property type="match status" value="1"/>
</dbReference>
<dbReference type="SUPFAM" id="SSF81296">
    <property type="entry name" value="E set domains"/>
    <property type="match status" value="1"/>
</dbReference>
<dbReference type="RefSeq" id="WP_244554412.1">
    <property type="nucleotide sequence ID" value="NZ_FMUE01000005.1"/>
</dbReference>
<dbReference type="EC" id="3.2.1.141" evidence="4 13"/>
<feature type="active site" description="Proton donor" evidence="15">
    <location>
        <position position="331"/>
    </location>
</feature>
<dbReference type="GO" id="GO:0033942">
    <property type="term" value="F:4-alpha-D-(1-&gt;4)-alpha-D-glucanotrehalose trehalohydrolase activity"/>
    <property type="evidence" value="ECO:0007669"/>
    <property type="project" value="UniProtKB-EC"/>
</dbReference>
<dbReference type="CDD" id="cd11325">
    <property type="entry name" value="AmyAc_GTHase"/>
    <property type="match status" value="1"/>
</dbReference>
<dbReference type="InterPro" id="IPR006047">
    <property type="entry name" value="GH13_cat_dom"/>
</dbReference>
<comment type="subcellular location">
    <subcellularLocation>
        <location evidence="1 15">Cytoplasm</location>
    </subcellularLocation>
</comment>
<dbReference type="Pfam" id="PF02922">
    <property type="entry name" value="CBM_48"/>
    <property type="match status" value="1"/>
</dbReference>
<sequence>MQICNLRRCQPLVWLRSVYDDVIKGFYKMLDELAVARTGSETRSTLAWGAQLIDGGTRFRLWAPNQKQVKLRLSGDHLMTRSQDGWFEIFINEQPFGSSYGFVLDDGSVVSDPASRRQQSDVSSLSILTDPNAYQWKHREWRGRPWHEAVIYEIHIGTFTPEGTFNAAAAKLDHLKEIGVTAIEILPLAHFPGARGWGYDGVLQYAPHTAYGTPNDLKALIDIAHGLGLMVFLDVVYNHFGPEGNFLSQYAPEFFRDKHNDWGQEIAFERQPVRRYFTDNALYWLEEFRLDGLRFDAVNEVKDDSSTHILEEIPAVIRQRLTDRTIHLMIENPPNGTDLLANGLFTADWNDGFHHVVHRIVTGETSGIFDKFADTPFDQLRKIAAEGYVDAGEPTISKHLPPTASLPSTSFIHFLQNHDQVGNRALGDRLHTTIDDQLHRALTALLLLSPQIPLLFMGDSYRDNTPFHFFADYKGELASTIRDNRAPEAENFGGYPKGFSADDIPDPNAEATFLGSKIDWAQLETEEGRAWSGWLKRLIAIRQAHIAPNLADAGETNSGTVLDCPAECVFVDWTIGKILLQLRLNLSKTEALLDSDLGKRIWPETADGATDHLPPMSVAFYRRDISG</sequence>
<dbReference type="InterPro" id="IPR013783">
    <property type="entry name" value="Ig-like_fold"/>
</dbReference>
<evidence type="ECO:0000256" key="4">
    <source>
        <dbReference type="ARBA" id="ARBA00012268"/>
    </source>
</evidence>
<dbReference type="InterPro" id="IPR004193">
    <property type="entry name" value="Glyco_hydro_13_N"/>
</dbReference>
<dbReference type="InterPro" id="IPR012768">
    <property type="entry name" value="Trehalose_TreZ"/>
</dbReference>
<comment type="catalytic activity">
    <reaction evidence="12 14">
        <text>hydrolysis of (1-&gt;4)-alpha-D-glucosidic linkage in 4-alpha-D-[(1-&gt;4)-alpha-D-glucanosyl]n trehalose to yield trehalose and (1-&gt;4)-alpha-D-glucan.</text>
        <dbReference type="EC" id="3.2.1.141"/>
    </reaction>
</comment>
<evidence type="ECO:0000256" key="6">
    <source>
        <dbReference type="ARBA" id="ARBA00022490"/>
    </source>
</evidence>
<dbReference type="GO" id="GO:0005737">
    <property type="term" value="C:cytoplasm"/>
    <property type="evidence" value="ECO:0007669"/>
    <property type="project" value="UniProtKB-SubCell"/>
</dbReference>
<keyword evidence="8" id="KW-0119">Carbohydrate metabolism</keyword>
<evidence type="ECO:0000256" key="11">
    <source>
        <dbReference type="ARBA" id="ARBA00033284"/>
    </source>
</evidence>
<dbReference type="InterPro" id="IPR017853">
    <property type="entry name" value="GH"/>
</dbReference>
<dbReference type="PIRSF" id="PIRSF006337">
    <property type="entry name" value="Trehalose_TreZ"/>
    <property type="match status" value="1"/>
</dbReference>
<evidence type="ECO:0000313" key="18">
    <source>
        <dbReference type="EMBL" id="MDX8304077.1"/>
    </source>
</evidence>
<evidence type="ECO:0000256" key="1">
    <source>
        <dbReference type="ARBA" id="ARBA00004496"/>
    </source>
</evidence>
<keyword evidence="7 14" id="KW-0378">Hydrolase</keyword>
<dbReference type="Gene3D" id="2.60.40.10">
    <property type="entry name" value="Immunoglobulins"/>
    <property type="match status" value="1"/>
</dbReference>
<keyword evidence="9 14" id="KW-0326">Glycosidase</keyword>
<dbReference type="CDD" id="cd02853">
    <property type="entry name" value="E_set_MTHase_like_N"/>
    <property type="match status" value="1"/>
</dbReference>
<evidence type="ECO:0000259" key="17">
    <source>
        <dbReference type="SMART" id="SM00642"/>
    </source>
</evidence>
<evidence type="ECO:0000256" key="12">
    <source>
        <dbReference type="ARBA" id="ARBA00034013"/>
    </source>
</evidence>
<dbReference type="SMART" id="SM00642">
    <property type="entry name" value="Aamy"/>
    <property type="match status" value="1"/>
</dbReference>
<dbReference type="Gene3D" id="1.10.10.760">
    <property type="entry name" value="E-set domains of sugar-utilizing enzymes"/>
    <property type="match status" value="1"/>
</dbReference>
<organism evidence="18">
    <name type="scientific">Agrobacterium rosae</name>
    <dbReference type="NCBI Taxonomy" id="1972867"/>
    <lineage>
        <taxon>Bacteria</taxon>
        <taxon>Pseudomonadati</taxon>
        <taxon>Pseudomonadota</taxon>
        <taxon>Alphaproteobacteria</taxon>
        <taxon>Hyphomicrobiales</taxon>
        <taxon>Rhizobiaceae</taxon>
        <taxon>Rhizobium/Agrobacterium group</taxon>
        <taxon>Agrobacterium</taxon>
    </lineage>
</organism>